<dbReference type="AlphaFoldDB" id="A0A9Q4KUI2"/>
<feature type="transmembrane region" description="Helical" evidence="1">
    <location>
        <begin position="260"/>
        <end position="278"/>
    </location>
</feature>
<name>A0A9Q4KUI2_9EURY</name>
<evidence type="ECO:0000313" key="3">
    <source>
        <dbReference type="Proteomes" id="UP001143747"/>
    </source>
</evidence>
<dbReference type="EMBL" id="JAKELO010000002">
    <property type="protein sequence ID" value="MDE4908909.1"/>
    <property type="molecule type" value="Genomic_DNA"/>
</dbReference>
<feature type="transmembrane region" description="Helical" evidence="1">
    <location>
        <begin position="163"/>
        <end position="186"/>
    </location>
</feature>
<protein>
    <submittedName>
        <fullName evidence="2">DUF368 domain-containing protein</fullName>
    </submittedName>
</protein>
<comment type="caution">
    <text evidence="2">The sequence shown here is derived from an EMBL/GenBank/DDBJ whole genome shotgun (WGS) entry which is preliminary data.</text>
</comment>
<feature type="transmembrane region" description="Helical" evidence="1">
    <location>
        <begin position="108"/>
        <end position="128"/>
    </location>
</feature>
<dbReference type="RefSeq" id="WP_274925521.1">
    <property type="nucleotide sequence ID" value="NZ_JAKELO010000002.1"/>
</dbReference>
<dbReference type="PANTHER" id="PTHR37308">
    <property type="entry name" value="INTEGRAL MEMBRANE PROTEIN"/>
    <property type="match status" value="1"/>
</dbReference>
<sequence length="292" mass="31341">MTPDQISREYILIFLKGMVMGASDIIPGVSGGTMALITGIYERLINAIGNIHIHTLQHLIRGDKKAFMDGVRAVDPFFMGSLLAGIGVAALIMSQIILFLLNVYAVETYALFFGIILASSVLVFSEIKRRGTDIIAFLIAGIAAGFIIAGLNPTSMGHSLPVLFFTGAIALCAMILPGISGAYITLLFNQYEYLLNAIHTLALPELITYGTGGVIGLLLFSRTLQYLLRTHHAVLLAFLTGLMLGSTRMLVGIITKEGGFGLSAVLFTIVGIALIGIMEYAKRRMAISVNPE</sequence>
<organism evidence="2 3">
    <name type="scientific">Methanogenium marinum</name>
    <dbReference type="NCBI Taxonomy" id="348610"/>
    <lineage>
        <taxon>Archaea</taxon>
        <taxon>Methanobacteriati</taxon>
        <taxon>Methanobacteriota</taxon>
        <taxon>Stenosarchaea group</taxon>
        <taxon>Methanomicrobia</taxon>
        <taxon>Methanomicrobiales</taxon>
        <taxon>Methanomicrobiaceae</taxon>
        <taxon>Methanogenium</taxon>
    </lineage>
</organism>
<keyword evidence="3" id="KW-1185">Reference proteome</keyword>
<feature type="transmembrane region" description="Helical" evidence="1">
    <location>
        <begin position="233"/>
        <end position="254"/>
    </location>
</feature>
<accession>A0A9Q4KUI2</accession>
<evidence type="ECO:0000313" key="2">
    <source>
        <dbReference type="EMBL" id="MDE4908909.1"/>
    </source>
</evidence>
<keyword evidence="1" id="KW-0472">Membrane</keyword>
<dbReference type="InterPro" id="IPR007163">
    <property type="entry name" value="VCA0040-like"/>
</dbReference>
<gene>
    <name evidence="2" type="ORF">L0665_09850</name>
</gene>
<dbReference type="Proteomes" id="UP001143747">
    <property type="component" value="Unassembled WGS sequence"/>
</dbReference>
<dbReference type="Pfam" id="PF04018">
    <property type="entry name" value="VCA0040-like"/>
    <property type="match status" value="1"/>
</dbReference>
<feature type="transmembrane region" description="Helical" evidence="1">
    <location>
        <begin position="77"/>
        <end position="101"/>
    </location>
</feature>
<evidence type="ECO:0000256" key="1">
    <source>
        <dbReference type="SAM" id="Phobius"/>
    </source>
</evidence>
<proteinExistence type="predicted"/>
<feature type="transmembrane region" description="Helical" evidence="1">
    <location>
        <begin position="198"/>
        <end position="221"/>
    </location>
</feature>
<reference evidence="2" key="1">
    <citation type="submission" date="2022-01" db="EMBL/GenBank/DDBJ databases">
        <title>Draft genome of Methanogenium marinum DSM 15558.</title>
        <authorList>
            <person name="Chen S.-C."/>
            <person name="You Y.-T."/>
        </authorList>
    </citation>
    <scope>NUCLEOTIDE SEQUENCE</scope>
    <source>
        <strain evidence="2">DSM 15558</strain>
    </source>
</reference>
<dbReference type="PANTHER" id="PTHR37308:SF1">
    <property type="entry name" value="POLYPRENYL-PHOSPHATE TRANSPORTER"/>
    <property type="match status" value="1"/>
</dbReference>
<keyword evidence="1" id="KW-1133">Transmembrane helix</keyword>
<feature type="transmembrane region" description="Helical" evidence="1">
    <location>
        <begin position="134"/>
        <end position="151"/>
    </location>
</feature>
<keyword evidence="1" id="KW-0812">Transmembrane</keyword>